<evidence type="ECO:0000313" key="2">
    <source>
        <dbReference type="EMBL" id="GAA2230924.1"/>
    </source>
</evidence>
<keyword evidence="1" id="KW-0812">Transmembrane</keyword>
<dbReference type="RefSeq" id="WP_344634854.1">
    <property type="nucleotide sequence ID" value="NZ_BAAATR010000003.1"/>
</dbReference>
<keyword evidence="1" id="KW-1133">Transmembrane helix</keyword>
<feature type="transmembrane region" description="Helical" evidence="1">
    <location>
        <begin position="104"/>
        <end position="122"/>
    </location>
</feature>
<proteinExistence type="predicted"/>
<name>A0ABP5QBD3_9ACTN</name>
<dbReference type="Proteomes" id="UP001500305">
    <property type="component" value="Unassembled WGS sequence"/>
</dbReference>
<evidence type="ECO:0000313" key="3">
    <source>
        <dbReference type="Proteomes" id="UP001500305"/>
    </source>
</evidence>
<feature type="transmembrane region" description="Helical" evidence="1">
    <location>
        <begin position="49"/>
        <end position="67"/>
    </location>
</feature>
<keyword evidence="1" id="KW-0472">Membrane</keyword>
<protein>
    <recommendedName>
        <fullName evidence="4">Integral membrane protein</fullName>
    </recommendedName>
</protein>
<evidence type="ECO:0000256" key="1">
    <source>
        <dbReference type="SAM" id="Phobius"/>
    </source>
</evidence>
<keyword evidence="3" id="KW-1185">Reference proteome</keyword>
<evidence type="ECO:0008006" key="4">
    <source>
        <dbReference type="Google" id="ProtNLM"/>
    </source>
</evidence>
<organism evidence="2 3">
    <name type="scientific">Kitasatospora cystarginea</name>
    <dbReference type="NCBI Taxonomy" id="58350"/>
    <lineage>
        <taxon>Bacteria</taxon>
        <taxon>Bacillati</taxon>
        <taxon>Actinomycetota</taxon>
        <taxon>Actinomycetes</taxon>
        <taxon>Kitasatosporales</taxon>
        <taxon>Streptomycetaceae</taxon>
        <taxon>Kitasatospora</taxon>
    </lineage>
</organism>
<sequence>MRLYRARPGSHWYRPVTFRLAPDMSMALGLVGGAALAGTLAGVGELRPSWFALGAYAVLCGVLGTVSRPLAAPMIAGAGWLFYDGFVVHRFAELGWAGLGVEPARFALLTAAALAGSLPAALPRRRIRVTRLAPPV</sequence>
<accession>A0ABP5QBD3</accession>
<feature type="transmembrane region" description="Helical" evidence="1">
    <location>
        <begin position="20"/>
        <end position="43"/>
    </location>
</feature>
<comment type="caution">
    <text evidence="2">The sequence shown here is derived from an EMBL/GenBank/DDBJ whole genome shotgun (WGS) entry which is preliminary data.</text>
</comment>
<dbReference type="EMBL" id="BAAATR010000003">
    <property type="protein sequence ID" value="GAA2230924.1"/>
    <property type="molecule type" value="Genomic_DNA"/>
</dbReference>
<reference evidence="3" key="1">
    <citation type="journal article" date="2019" name="Int. J. Syst. Evol. Microbiol.">
        <title>The Global Catalogue of Microorganisms (GCM) 10K type strain sequencing project: providing services to taxonomists for standard genome sequencing and annotation.</title>
        <authorList>
            <consortium name="The Broad Institute Genomics Platform"/>
            <consortium name="The Broad Institute Genome Sequencing Center for Infectious Disease"/>
            <person name="Wu L."/>
            <person name="Ma J."/>
        </authorList>
    </citation>
    <scope>NUCLEOTIDE SEQUENCE [LARGE SCALE GENOMIC DNA]</scope>
    <source>
        <strain evidence="3">JCM 7356</strain>
    </source>
</reference>
<gene>
    <name evidence="2" type="ORF">GCM10010430_08860</name>
</gene>